<proteinExistence type="predicted"/>
<reference evidence="1" key="2">
    <citation type="journal article" date="2015" name="Data Brief">
        <title>Shoot transcriptome of the giant reed, Arundo donax.</title>
        <authorList>
            <person name="Barrero R.A."/>
            <person name="Guerrero F.D."/>
            <person name="Moolhuijzen P."/>
            <person name="Goolsby J.A."/>
            <person name="Tidwell J."/>
            <person name="Bellgard S.E."/>
            <person name="Bellgard M.I."/>
        </authorList>
    </citation>
    <scope>NUCLEOTIDE SEQUENCE</scope>
    <source>
        <tissue evidence="1">Shoot tissue taken approximately 20 cm above the soil surface</tissue>
    </source>
</reference>
<accession>A0A0A8ZMR2</accession>
<sequence length="30" mass="3179">MVRKEAGGPPPEGIWLPCLCQEHGASSQEA</sequence>
<reference evidence="1" key="1">
    <citation type="submission" date="2014-09" db="EMBL/GenBank/DDBJ databases">
        <authorList>
            <person name="Magalhaes I.L.F."/>
            <person name="Oliveira U."/>
            <person name="Santos F.R."/>
            <person name="Vidigal T.H.D.A."/>
            <person name="Brescovit A.D."/>
            <person name="Santos A.J."/>
        </authorList>
    </citation>
    <scope>NUCLEOTIDE SEQUENCE</scope>
    <source>
        <tissue evidence="1">Shoot tissue taken approximately 20 cm above the soil surface</tissue>
    </source>
</reference>
<organism evidence="1">
    <name type="scientific">Arundo donax</name>
    <name type="common">Giant reed</name>
    <name type="synonym">Donax arundinaceus</name>
    <dbReference type="NCBI Taxonomy" id="35708"/>
    <lineage>
        <taxon>Eukaryota</taxon>
        <taxon>Viridiplantae</taxon>
        <taxon>Streptophyta</taxon>
        <taxon>Embryophyta</taxon>
        <taxon>Tracheophyta</taxon>
        <taxon>Spermatophyta</taxon>
        <taxon>Magnoliopsida</taxon>
        <taxon>Liliopsida</taxon>
        <taxon>Poales</taxon>
        <taxon>Poaceae</taxon>
        <taxon>PACMAD clade</taxon>
        <taxon>Arundinoideae</taxon>
        <taxon>Arundineae</taxon>
        <taxon>Arundo</taxon>
    </lineage>
</organism>
<name>A0A0A8ZMR2_ARUDO</name>
<evidence type="ECO:0000313" key="1">
    <source>
        <dbReference type="EMBL" id="JAD40086.1"/>
    </source>
</evidence>
<dbReference type="AlphaFoldDB" id="A0A0A8ZMR2"/>
<protein>
    <submittedName>
        <fullName evidence="1">Uncharacterized protein</fullName>
    </submittedName>
</protein>
<dbReference type="EMBL" id="GBRH01257809">
    <property type="protein sequence ID" value="JAD40086.1"/>
    <property type="molecule type" value="Transcribed_RNA"/>
</dbReference>